<dbReference type="Pfam" id="PF00102">
    <property type="entry name" value="Y_phosphatase"/>
    <property type="match status" value="1"/>
</dbReference>
<dbReference type="PRINTS" id="PR00700">
    <property type="entry name" value="PRTYPHPHTASE"/>
</dbReference>
<organism evidence="4 5">
    <name type="scientific">Parastrongyloides trichosuri</name>
    <name type="common">Possum-specific nematode worm</name>
    <dbReference type="NCBI Taxonomy" id="131310"/>
    <lineage>
        <taxon>Eukaryota</taxon>
        <taxon>Metazoa</taxon>
        <taxon>Ecdysozoa</taxon>
        <taxon>Nematoda</taxon>
        <taxon>Chromadorea</taxon>
        <taxon>Rhabditida</taxon>
        <taxon>Tylenchina</taxon>
        <taxon>Panagrolaimomorpha</taxon>
        <taxon>Strongyloidoidea</taxon>
        <taxon>Strongyloididae</taxon>
        <taxon>Parastrongyloides</taxon>
    </lineage>
</organism>
<dbReference type="SMART" id="SM00404">
    <property type="entry name" value="PTPc_motif"/>
    <property type="match status" value="1"/>
</dbReference>
<feature type="compositionally biased region" description="Basic and acidic residues" evidence="1">
    <location>
        <begin position="401"/>
        <end position="410"/>
    </location>
</feature>
<dbReference type="InterPro" id="IPR003595">
    <property type="entry name" value="Tyr_Pase_cat"/>
</dbReference>
<dbReference type="InterPro" id="IPR029021">
    <property type="entry name" value="Prot-tyrosine_phosphatase-like"/>
</dbReference>
<feature type="region of interest" description="Disordered" evidence="1">
    <location>
        <begin position="401"/>
        <end position="432"/>
    </location>
</feature>
<evidence type="ECO:0000259" key="3">
    <source>
        <dbReference type="PROSITE" id="PS50056"/>
    </source>
</evidence>
<dbReference type="InterPro" id="IPR000387">
    <property type="entry name" value="Tyr_Pase_dom"/>
</dbReference>
<dbReference type="WBParaSite" id="PTRK_0001547100.1">
    <property type="protein sequence ID" value="PTRK_0001547100.1"/>
    <property type="gene ID" value="PTRK_0001547100"/>
</dbReference>
<dbReference type="PROSITE" id="PS50056">
    <property type="entry name" value="TYR_PHOSPHATASE_2"/>
    <property type="match status" value="1"/>
</dbReference>
<keyword evidence="4" id="KW-1185">Reference proteome</keyword>
<evidence type="ECO:0000313" key="5">
    <source>
        <dbReference type="WBParaSite" id="PTRK_0001547100.1"/>
    </source>
</evidence>
<dbReference type="AlphaFoldDB" id="A0A0N5A1H2"/>
<evidence type="ECO:0000259" key="2">
    <source>
        <dbReference type="PROSITE" id="PS50055"/>
    </source>
</evidence>
<dbReference type="Proteomes" id="UP000038045">
    <property type="component" value="Unplaced"/>
</dbReference>
<dbReference type="PROSITE" id="PS50055">
    <property type="entry name" value="TYR_PHOSPHATASE_PTP"/>
    <property type="match status" value="1"/>
</dbReference>
<accession>A0A0N5A1H2</accession>
<dbReference type="InterPro" id="IPR052782">
    <property type="entry name" value="Oocyte-zygote_transition_reg"/>
</dbReference>
<evidence type="ECO:0000313" key="4">
    <source>
        <dbReference type="Proteomes" id="UP000038045"/>
    </source>
</evidence>
<dbReference type="PANTHER" id="PTHR46163:SF5">
    <property type="entry name" value="TYROSINE-PROTEIN PHOSPHATASE"/>
    <property type="match status" value="1"/>
</dbReference>
<dbReference type="Gene3D" id="3.90.190.10">
    <property type="entry name" value="Protein tyrosine phosphatase superfamily"/>
    <property type="match status" value="1"/>
</dbReference>
<dbReference type="PROSITE" id="PS00383">
    <property type="entry name" value="TYR_PHOSPHATASE_1"/>
    <property type="match status" value="1"/>
</dbReference>
<evidence type="ECO:0000256" key="1">
    <source>
        <dbReference type="SAM" id="MobiDB-lite"/>
    </source>
</evidence>
<dbReference type="SUPFAM" id="SSF52799">
    <property type="entry name" value="(Phosphotyrosine protein) phosphatases II"/>
    <property type="match status" value="1"/>
</dbReference>
<proteinExistence type="predicted"/>
<dbReference type="CDD" id="cd00047">
    <property type="entry name" value="PTPc"/>
    <property type="match status" value="1"/>
</dbReference>
<dbReference type="InterPro" id="IPR000242">
    <property type="entry name" value="PTP_cat"/>
</dbReference>
<dbReference type="SMART" id="SM00194">
    <property type="entry name" value="PTPc"/>
    <property type="match status" value="1"/>
</dbReference>
<protein>
    <recommendedName>
        <fullName evidence="6">Tyrosine-protein phosphatase domain-containing protein</fullName>
    </recommendedName>
</protein>
<reference evidence="5" key="1">
    <citation type="submission" date="2017-02" db="UniProtKB">
        <authorList>
            <consortium name="WormBaseParasite"/>
        </authorList>
    </citation>
    <scope>IDENTIFICATION</scope>
</reference>
<dbReference type="PANTHER" id="PTHR46163">
    <property type="entry name" value="TYROSINE-PROTEIN PHOSPHATASE-RELATED"/>
    <property type="match status" value="1"/>
</dbReference>
<feature type="domain" description="Tyrosine-protein phosphatase" evidence="2">
    <location>
        <begin position="108"/>
        <end position="373"/>
    </location>
</feature>
<feature type="compositionally biased region" description="Basic and acidic residues" evidence="1">
    <location>
        <begin position="35"/>
        <end position="55"/>
    </location>
</feature>
<sequence>MSNNNDDWLADFNLLNAFVPEPDPPASQQLGGDSPKNDVSQERDPFLEPPKEDSKKKKKNKDSKEETSTRKKKKKSKPLEEMSVMAIEDNKEMATKLKQLDDFSNYILDKEIEGLKKEYKTEIATIIPKPDEIKAFLQSQNSRKNRNFTAPIYDHSRVILKDQTSTEDSYVNASYITTLDGKKRYICAQSPLDNTVCDFWKMVFQENVEIIVMLCDFMEAKRKKSSEYIPLKVRSSICFQDMAIYLVKREVMAKDKNVVVNHLSITKGKKELLIKHMLWKNWPDVGCPSVSSTAMYIYAAIYKSKYPILVHCASGIRRSPIFILISMFMDCVNETKVENDILLKLAKHVRKQRAGAITSEIDYIYVSRVLLQRFLDRKLIHPSQKMLEFFDDYDPALKKAQKSEAEKKTEMTLGPMPVLPTNEKGEIIMPKK</sequence>
<feature type="domain" description="Tyrosine specific protein phosphatases" evidence="3">
    <location>
        <begin position="307"/>
        <end position="364"/>
    </location>
</feature>
<name>A0A0N5A1H2_PARTI</name>
<dbReference type="InterPro" id="IPR016130">
    <property type="entry name" value="Tyr_Pase_AS"/>
</dbReference>
<dbReference type="GO" id="GO:0004725">
    <property type="term" value="F:protein tyrosine phosphatase activity"/>
    <property type="evidence" value="ECO:0007669"/>
    <property type="project" value="InterPro"/>
</dbReference>
<feature type="region of interest" description="Disordered" evidence="1">
    <location>
        <begin position="15"/>
        <end position="83"/>
    </location>
</feature>
<dbReference type="STRING" id="131310.A0A0N5A1H2"/>
<evidence type="ECO:0008006" key="6">
    <source>
        <dbReference type="Google" id="ProtNLM"/>
    </source>
</evidence>